<evidence type="ECO:0000313" key="5">
    <source>
        <dbReference type="Proteomes" id="UP001243420"/>
    </source>
</evidence>
<dbReference type="GO" id="GO:0016491">
    <property type="term" value="F:oxidoreductase activity"/>
    <property type="evidence" value="ECO:0007669"/>
    <property type="project" value="UniProtKB-KW"/>
</dbReference>
<dbReference type="InterPro" id="IPR003680">
    <property type="entry name" value="Flavodoxin_fold"/>
</dbReference>
<accession>A0ABY8LI59</accession>
<sequence length="197" mass="21625">MSPKRIVILDGHPAETSLSRAFAMAYAEAARGRGHVVRLHHLSEMRFDPDFGGGGYGNAKPLEPELEALLGDIEWAEHVVLAAPVWWGGLPARLKGLIDRAFLPGRTFDTRNTTAMGLPAPLLTGRTGRVFLTSDTPNWIYRLFYGSALMRQLTGQVLGFVGIRPARITHFAGATDAAPERITRWLRDVRRLGQAAA</sequence>
<dbReference type="PANTHER" id="PTHR10204:SF34">
    <property type="entry name" value="NAD(P)H DEHYDROGENASE [QUINONE] 1 ISOFORM 1"/>
    <property type="match status" value="1"/>
</dbReference>
<dbReference type="InterPro" id="IPR029039">
    <property type="entry name" value="Flavoprotein-like_sf"/>
</dbReference>
<reference evidence="4 5" key="1">
    <citation type="submission" date="2023-04" db="EMBL/GenBank/DDBJ databases">
        <title>Jannaschia ovalis sp. nov., a marine bacterium isolated from sea tidal flat.</title>
        <authorList>
            <person name="Kwon D.Y."/>
            <person name="Kim J.-J."/>
        </authorList>
    </citation>
    <scope>NUCLEOTIDE SEQUENCE [LARGE SCALE GENOMIC DNA]</scope>
    <source>
        <strain evidence="4 5">GRR-S6-38</strain>
    </source>
</reference>
<dbReference type="Proteomes" id="UP001243420">
    <property type="component" value="Chromosome"/>
</dbReference>
<dbReference type="SUPFAM" id="SSF52218">
    <property type="entry name" value="Flavoproteins"/>
    <property type="match status" value="1"/>
</dbReference>
<organism evidence="4 5">
    <name type="scientific">Jannaschia ovalis</name>
    <dbReference type="NCBI Taxonomy" id="3038773"/>
    <lineage>
        <taxon>Bacteria</taxon>
        <taxon>Pseudomonadati</taxon>
        <taxon>Pseudomonadota</taxon>
        <taxon>Alphaproteobacteria</taxon>
        <taxon>Rhodobacterales</taxon>
        <taxon>Roseobacteraceae</taxon>
        <taxon>Jannaschia</taxon>
    </lineage>
</organism>
<protein>
    <submittedName>
        <fullName evidence="4">NAD(P)H-dependent oxidoreductase</fullName>
        <ecNumber evidence="4">1.-.-.-</ecNumber>
    </submittedName>
</protein>
<comment type="similarity">
    <text evidence="1">Belongs to the NAD(P)H dehydrogenase (quinone) family.</text>
</comment>
<evidence type="ECO:0000313" key="4">
    <source>
        <dbReference type="EMBL" id="WGH79798.1"/>
    </source>
</evidence>
<evidence type="ECO:0000256" key="2">
    <source>
        <dbReference type="ARBA" id="ARBA00023002"/>
    </source>
</evidence>
<dbReference type="EC" id="1.-.-.-" evidence="4"/>
<dbReference type="PANTHER" id="PTHR10204">
    <property type="entry name" value="NAD P H OXIDOREDUCTASE-RELATED"/>
    <property type="match status" value="1"/>
</dbReference>
<feature type="domain" description="Flavodoxin-like fold" evidence="3">
    <location>
        <begin position="4"/>
        <end position="187"/>
    </location>
</feature>
<dbReference type="InterPro" id="IPR051545">
    <property type="entry name" value="NAD(P)H_dehydrogenase_qn"/>
</dbReference>
<gene>
    <name evidence="4" type="ORF">P8627_05930</name>
</gene>
<evidence type="ECO:0000259" key="3">
    <source>
        <dbReference type="Pfam" id="PF02525"/>
    </source>
</evidence>
<keyword evidence="2 4" id="KW-0560">Oxidoreductase</keyword>
<dbReference type="RefSeq" id="WP_279966753.1">
    <property type="nucleotide sequence ID" value="NZ_CP122537.1"/>
</dbReference>
<dbReference type="Gene3D" id="3.40.50.360">
    <property type="match status" value="1"/>
</dbReference>
<name>A0ABY8LI59_9RHOB</name>
<dbReference type="EMBL" id="CP122537">
    <property type="protein sequence ID" value="WGH79798.1"/>
    <property type="molecule type" value="Genomic_DNA"/>
</dbReference>
<evidence type="ECO:0000256" key="1">
    <source>
        <dbReference type="ARBA" id="ARBA00006252"/>
    </source>
</evidence>
<keyword evidence="5" id="KW-1185">Reference proteome</keyword>
<dbReference type="Pfam" id="PF02525">
    <property type="entry name" value="Flavodoxin_2"/>
    <property type="match status" value="1"/>
</dbReference>
<proteinExistence type="inferred from homology"/>